<reference evidence="2 3" key="2">
    <citation type="journal article" date="2010" name="Stand. Genomic Sci.">
        <title>Complete genome sequence of Desulfohalobium retbaense type strain (HR(100)).</title>
        <authorList>
            <person name="Spring S."/>
            <person name="Nolan M."/>
            <person name="Lapidus A."/>
            <person name="Glavina Del Rio T."/>
            <person name="Copeland A."/>
            <person name="Tice H."/>
            <person name="Cheng J.F."/>
            <person name="Lucas S."/>
            <person name="Land M."/>
            <person name="Chen F."/>
            <person name="Bruce D."/>
            <person name="Goodwin L."/>
            <person name="Pitluck S."/>
            <person name="Ivanova N."/>
            <person name="Mavromatis K."/>
            <person name="Mikhailova N."/>
            <person name="Pati A."/>
            <person name="Chen A."/>
            <person name="Palaniappan K."/>
            <person name="Hauser L."/>
            <person name="Chang Y.J."/>
            <person name="Jeffries C.D."/>
            <person name="Munk C."/>
            <person name="Kiss H."/>
            <person name="Chain P."/>
            <person name="Han C."/>
            <person name="Brettin T."/>
            <person name="Detter J.C."/>
            <person name="Schuler E."/>
            <person name="Goker M."/>
            <person name="Rohde M."/>
            <person name="Bristow J."/>
            <person name="Eisen J.A."/>
            <person name="Markowitz V."/>
            <person name="Hugenholtz P."/>
            <person name="Kyrpides N.C."/>
            <person name="Klenk H.P."/>
        </authorList>
    </citation>
    <scope>NUCLEOTIDE SEQUENCE [LARGE SCALE GENOMIC DNA]</scope>
    <source>
        <strain evidence="3">ATCC 49802 / DSM 20745 / S 6022</strain>
    </source>
</reference>
<gene>
    <name evidence="2" type="ordered locus">Sthe_1519</name>
</gene>
<dbReference type="InterPro" id="IPR002871">
    <property type="entry name" value="NIF_FeS_clus_asmbl_NifU_N"/>
</dbReference>
<evidence type="ECO:0000259" key="1">
    <source>
        <dbReference type="Pfam" id="PF01592"/>
    </source>
</evidence>
<dbReference type="EMBL" id="CP001823">
    <property type="protein sequence ID" value="ACZ38954.1"/>
    <property type="molecule type" value="Genomic_DNA"/>
</dbReference>
<dbReference type="InParanoid" id="D1C3Y7"/>
<dbReference type="HOGENOM" id="CLU_079283_4_0_0"/>
<accession>D1C3Y7</accession>
<dbReference type="GO" id="GO:0016226">
    <property type="term" value="P:iron-sulfur cluster assembly"/>
    <property type="evidence" value="ECO:0007669"/>
    <property type="project" value="InterPro"/>
</dbReference>
<dbReference type="eggNOG" id="COG0822">
    <property type="taxonomic scope" value="Bacteria"/>
</dbReference>
<dbReference type="Proteomes" id="UP000002027">
    <property type="component" value="Chromosome 1"/>
</dbReference>
<dbReference type="GO" id="GO:0005506">
    <property type="term" value="F:iron ion binding"/>
    <property type="evidence" value="ECO:0007669"/>
    <property type="project" value="InterPro"/>
</dbReference>
<dbReference type="Gene3D" id="3.90.1010.10">
    <property type="match status" value="1"/>
</dbReference>
<dbReference type="Pfam" id="PF01592">
    <property type="entry name" value="NifU_N"/>
    <property type="match status" value="1"/>
</dbReference>
<dbReference type="SUPFAM" id="SSF82649">
    <property type="entry name" value="SufE/NifU"/>
    <property type="match status" value="1"/>
</dbReference>
<dbReference type="OrthoDB" id="9804157at2"/>
<dbReference type="KEGG" id="sti:Sthe_1519"/>
<keyword evidence="3" id="KW-1185">Reference proteome</keyword>
<protein>
    <submittedName>
        <fullName evidence="2">Nitrogen-fixing NifU domain protein</fullName>
    </submittedName>
</protein>
<reference evidence="3" key="1">
    <citation type="submission" date="2009-11" db="EMBL/GenBank/DDBJ databases">
        <title>The complete chromosome 1 of Sphaerobacter thermophilus DSM 20745.</title>
        <authorList>
            <person name="Lucas S."/>
            <person name="Copeland A."/>
            <person name="Lapidus A."/>
            <person name="Glavina del Rio T."/>
            <person name="Dalin E."/>
            <person name="Tice H."/>
            <person name="Bruce D."/>
            <person name="Goodwin L."/>
            <person name="Pitluck S."/>
            <person name="Kyrpides N."/>
            <person name="Mavromatis K."/>
            <person name="Ivanova N."/>
            <person name="Mikhailova N."/>
            <person name="LaButti K.M."/>
            <person name="Clum A."/>
            <person name="Sun H.I."/>
            <person name="Brettin T."/>
            <person name="Detter J.C."/>
            <person name="Han C."/>
            <person name="Larimer F."/>
            <person name="Land M."/>
            <person name="Hauser L."/>
            <person name="Markowitz V."/>
            <person name="Cheng J.F."/>
            <person name="Hugenholtz P."/>
            <person name="Woyke T."/>
            <person name="Wu D."/>
            <person name="Steenblock K."/>
            <person name="Schneider S."/>
            <person name="Pukall R."/>
            <person name="Goeker M."/>
            <person name="Klenk H.P."/>
            <person name="Eisen J.A."/>
        </authorList>
    </citation>
    <scope>NUCLEOTIDE SEQUENCE [LARGE SCALE GENOMIC DNA]</scope>
    <source>
        <strain evidence="3">ATCC 49802 / DSM 20745 / S 6022</strain>
    </source>
</reference>
<dbReference type="AlphaFoldDB" id="D1C3Y7"/>
<organism evidence="2 3">
    <name type="scientific">Sphaerobacter thermophilus (strain ATCC 49802 / DSM 20745 / KCCM 41009 / NCIMB 13125 / S 6022)</name>
    <dbReference type="NCBI Taxonomy" id="479434"/>
    <lineage>
        <taxon>Bacteria</taxon>
        <taxon>Pseudomonadati</taxon>
        <taxon>Thermomicrobiota</taxon>
        <taxon>Thermomicrobia</taxon>
        <taxon>Sphaerobacterales</taxon>
        <taxon>Sphaerobacterineae</taxon>
        <taxon>Sphaerobacteraceae</taxon>
        <taxon>Sphaerobacter</taxon>
    </lineage>
</organism>
<dbReference type="STRING" id="479434.Sthe_1519"/>
<dbReference type="CDD" id="cd06664">
    <property type="entry name" value="IscU_like"/>
    <property type="match status" value="1"/>
</dbReference>
<feature type="domain" description="NIF system FeS cluster assembly NifU N-terminal" evidence="1">
    <location>
        <begin position="9"/>
        <end position="129"/>
    </location>
</feature>
<sequence>MDRQEQIEMLLDHYEHPRHRHADEGADVVMPGGNPGCGDVITVYLTVDEDGKSVKDVSFVGEGCTISQAAASILMEMIHDEKWDLDTIVNTDYHAMMDILGAEAVQSRPKCATLALGTLKAAVQKYLRDRMLADARLDAIEAENEEMGIVTGEAALEQADDEAARSH</sequence>
<dbReference type="GO" id="GO:0051536">
    <property type="term" value="F:iron-sulfur cluster binding"/>
    <property type="evidence" value="ECO:0007669"/>
    <property type="project" value="InterPro"/>
</dbReference>
<proteinExistence type="predicted"/>
<dbReference type="RefSeq" id="WP_012872001.1">
    <property type="nucleotide sequence ID" value="NC_013523.1"/>
</dbReference>
<dbReference type="PANTHER" id="PTHR10093">
    <property type="entry name" value="IRON-SULFUR CLUSTER ASSEMBLY ENZYME NIFU HOMOLOG"/>
    <property type="match status" value="1"/>
</dbReference>
<evidence type="ECO:0000313" key="3">
    <source>
        <dbReference type="Proteomes" id="UP000002027"/>
    </source>
</evidence>
<evidence type="ECO:0000313" key="2">
    <source>
        <dbReference type="EMBL" id="ACZ38954.1"/>
    </source>
</evidence>
<name>D1C3Y7_SPHTD</name>